<dbReference type="PANTHER" id="PTHR39757:SF5">
    <property type="entry name" value="OS02G0190600 PROTEIN"/>
    <property type="match status" value="1"/>
</dbReference>
<dbReference type="Gene3D" id="3.50.50.60">
    <property type="entry name" value="FAD/NAD(P)-binding domain"/>
    <property type="match status" value="1"/>
</dbReference>
<accession>A0A1G9PPH7</accession>
<dbReference type="EMBL" id="FNFO01000009">
    <property type="protein sequence ID" value="SDM00680.1"/>
    <property type="molecule type" value="Genomic_DNA"/>
</dbReference>
<keyword evidence="2" id="KW-1185">Reference proteome</keyword>
<evidence type="ECO:0000313" key="2">
    <source>
        <dbReference type="Proteomes" id="UP000198510"/>
    </source>
</evidence>
<dbReference type="Proteomes" id="UP000198510">
    <property type="component" value="Unassembled WGS sequence"/>
</dbReference>
<sequence>MSTYDYILVGGGMAGLTLAYHLAERGLLRDRTLLVLERAPKTTNDRTWCFWTQKPTLFEPIVYRDWQRVAFVSETWHRILPLGAYRYQMIRASDFYRFAQERLAREPNVTWQQAEVVHVQDTPDGVDVRTADGTTHRGRWGFDSRFSPGDVVRDTQRRHYLSQHFKGWIVETPHDYFTPDCPTLFDFRTPQRGVMRFMYVLPFSPRQALVEYTLFSADLLPEAAYDEALHAYLTQVLGVTEYSILEEEKGIIPMWDHPFARNAGAHVLNLGTRGGLTKPSTGYTFLRAQHDAQRITDALVQNNQPFHGYQAPARYRTFDTMLLQILYRHGERAAPIFTDLFRHNPTERLLRFLDEETSFGEDLQVMASVPPWPFIRAFWQAKIRQKV</sequence>
<dbReference type="SUPFAM" id="SSF51905">
    <property type="entry name" value="FAD/NAD(P)-binding domain"/>
    <property type="match status" value="1"/>
</dbReference>
<gene>
    <name evidence="1" type="ORF">SAMN05421823_109258</name>
</gene>
<reference evidence="1 2" key="1">
    <citation type="submission" date="2016-10" db="EMBL/GenBank/DDBJ databases">
        <authorList>
            <person name="de Groot N.N."/>
        </authorList>
    </citation>
    <scope>NUCLEOTIDE SEQUENCE [LARGE SCALE GENOMIC DNA]</scope>
    <source>
        <strain evidence="1 2">DSM 25186</strain>
    </source>
</reference>
<dbReference type="AlphaFoldDB" id="A0A1G9PPH7"/>
<name>A0A1G9PPH7_9BACT</name>
<dbReference type="Pfam" id="PF05834">
    <property type="entry name" value="Lycopene_cycl"/>
    <property type="match status" value="1"/>
</dbReference>
<dbReference type="RefSeq" id="WP_089685875.1">
    <property type="nucleotide sequence ID" value="NZ_FNFO01000009.1"/>
</dbReference>
<protein>
    <submittedName>
        <fullName evidence="1">Lycopene beta-cyclase</fullName>
    </submittedName>
</protein>
<dbReference type="STRING" id="1075417.SAMN05421823_109258"/>
<proteinExistence type="predicted"/>
<organism evidence="1 2">
    <name type="scientific">Catalinimonas alkaloidigena</name>
    <dbReference type="NCBI Taxonomy" id="1075417"/>
    <lineage>
        <taxon>Bacteria</taxon>
        <taxon>Pseudomonadati</taxon>
        <taxon>Bacteroidota</taxon>
        <taxon>Cytophagia</taxon>
        <taxon>Cytophagales</taxon>
        <taxon>Catalimonadaceae</taxon>
        <taxon>Catalinimonas</taxon>
    </lineage>
</organism>
<dbReference type="OrthoDB" id="24355at2"/>
<dbReference type="PANTHER" id="PTHR39757">
    <property type="match status" value="1"/>
</dbReference>
<evidence type="ECO:0000313" key="1">
    <source>
        <dbReference type="EMBL" id="SDM00680.1"/>
    </source>
</evidence>
<dbReference type="InterPro" id="IPR036188">
    <property type="entry name" value="FAD/NAD-bd_sf"/>
</dbReference>